<dbReference type="PANTHER" id="PTHR37691">
    <property type="entry name" value="BLR3518 PROTEIN"/>
    <property type="match status" value="1"/>
</dbReference>
<accession>A0ABS1GJ33</accession>
<comment type="caution">
    <text evidence="1">The sequence shown here is derived from an EMBL/GenBank/DDBJ whole genome shotgun (WGS) entry which is preliminary data.</text>
</comment>
<dbReference type="InterPro" id="IPR003787">
    <property type="entry name" value="Sulphur_relay_DsrE/F-like"/>
</dbReference>
<dbReference type="Pfam" id="PF02635">
    <property type="entry name" value="DsrE"/>
    <property type="match status" value="1"/>
</dbReference>
<gene>
    <name evidence="1" type="ORF">GWK41_07400</name>
</gene>
<name>A0ABS1GJ33_9AQUI</name>
<dbReference type="Gene3D" id="3.40.1260.10">
    <property type="entry name" value="DsrEFH-like"/>
    <property type="match status" value="1"/>
</dbReference>
<organism evidence="1 2">
    <name type="scientific">Persephonella atlantica</name>
    <dbReference type="NCBI Taxonomy" id="2699429"/>
    <lineage>
        <taxon>Bacteria</taxon>
        <taxon>Pseudomonadati</taxon>
        <taxon>Aquificota</taxon>
        <taxon>Aquificia</taxon>
        <taxon>Aquificales</taxon>
        <taxon>Hydrogenothermaceae</taxon>
        <taxon>Persephonella</taxon>
    </lineage>
</organism>
<proteinExistence type="predicted"/>
<dbReference type="Proteomes" id="UP000772812">
    <property type="component" value="Unassembled WGS sequence"/>
</dbReference>
<evidence type="ECO:0008006" key="3">
    <source>
        <dbReference type="Google" id="ProtNLM"/>
    </source>
</evidence>
<reference evidence="1 2" key="1">
    <citation type="journal article" date="2021" name="Syst. Appl. Microbiol.">
        <title>Persephonella atlantica sp. nov.: How to adapt to physico-chemical gradients in high temperature hydrothermal habitats.</title>
        <authorList>
            <person name="Francois D.X."/>
            <person name="Godfroy A."/>
            <person name="Mathien C."/>
            <person name="Aube J."/>
            <person name="Cathalot C."/>
            <person name="Lesongeur F."/>
            <person name="L'Haridon S."/>
            <person name="Philippon X."/>
            <person name="Roussel E.G."/>
        </authorList>
    </citation>
    <scope>NUCLEOTIDE SEQUENCE [LARGE SCALE GENOMIC DNA]</scope>
    <source>
        <strain evidence="1 2">MO1340</strain>
    </source>
</reference>
<evidence type="ECO:0000313" key="2">
    <source>
        <dbReference type="Proteomes" id="UP000772812"/>
    </source>
</evidence>
<dbReference type="SUPFAM" id="SSF75169">
    <property type="entry name" value="DsrEFH-like"/>
    <property type="match status" value="1"/>
</dbReference>
<protein>
    <recommendedName>
        <fullName evidence="3">Intracellular sulfur oxidation protein, DsrE/DsrF family</fullName>
    </recommendedName>
</protein>
<dbReference type="RefSeq" id="WP_200674295.1">
    <property type="nucleotide sequence ID" value="NZ_JAACYA010000002.1"/>
</dbReference>
<dbReference type="PANTHER" id="PTHR37691:SF1">
    <property type="entry name" value="BLR3518 PROTEIN"/>
    <property type="match status" value="1"/>
</dbReference>
<sequence>MRIILLLLLIVFSVYAGEKGAKLEISDSTYPSLKVVYDWNLQSPEAVSKALNHLRNHIKAYEEYAPLEEVDIAVVSHGAEVPVFAKQNKKYFSEIVERIKNFHESYGVKFYVCYNAAKAFGFDKEDFPSFVILTPAGVAKLAALQEEGYRLVPAIVHDFSAVKSKYGKKK</sequence>
<dbReference type="InterPro" id="IPR027396">
    <property type="entry name" value="DsrEFH-like"/>
</dbReference>
<keyword evidence="2" id="KW-1185">Reference proteome</keyword>
<evidence type="ECO:0000313" key="1">
    <source>
        <dbReference type="EMBL" id="MBK3332891.1"/>
    </source>
</evidence>
<dbReference type="EMBL" id="JAACYA010000002">
    <property type="protein sequence ID" value="MBK3332891.1"/>
    <property type="molecule type" value="Genomic_DNA"/>
</dbReference>